<feature type="compositionally biased region" description="Polar residues" evidence="6">
    <location>
        <begin position="190"/>
        <end position="211"/>
    </location>
</feature>
<comment type="subcellular location">
    <subcellularLocation>
        <location evidence="1">Membrane</location>
        <topology evidence="1">Multi-pass membrane protein</topology>
    </subcellularLocation>
</comment>
<dbReference type="InterPro" id="IPR052337">
    <property type="entry name" value="SAT4-like"/>
</dbReference>
<evidence type="ECO:0000256" key="1">
    <source>
        <dbReference type="ARBA" id="ARBA00004141"/>
    </source>
</evidence>
<sequence>MAILVQYLRLFAPSRSVNRAMFFGAWGTIISCIILYTVLIFWTAFYCHPRKAIWDKLTPDAKCSDVNDITLAQGAFNMASDIIILVLPTSGLWSLNVPLGRKIAVTLLFATGLLACIASAMRIVFTVKIAPVITEADVSHNAVRNIGVKSKKLKRAMSKASSPFNSLRSGLSNMSRSGTFNLSRGEKSRNITINNSRSDTVQNTSRSSTQQPHPPNQFVELDELQQSPPSMSEEFELPRDHRYTHLGPPSSGSSMYSQSMGPNSTAPTPAMSRDNSTKTVPKPLHVPKASSSAIHESIRSPTNRLTRDYMSPEQLREEIQTLQAFKFDPSKQSMENLAQRRRSIPFQHYHEQ</sequence>
<feature type="region of interest" description="Disordered" evidence="6">
    <location>
        <begin position="330"/>
        <end position="352"/>
    </location>
</feature>
<dbReference type="PANTHER" id="PTHR33048">
    <property type="entry name" value="PTH11-LIKE INTEGRAL MEMBRANE PROTEIN (AFU_ORTHOLOGUE AFUA_5G11245)"/>
    <property type="match status" value="1"/>
</dbReference>
<dbReference type="InterPro" id="IPR049326">
    <property type="entry name" value="Rhodopsin_dom_fungi"/>
</dbReference>
<evidence type="ECO:0000313" key="10">
    <source>
        <dbReference type="Proteomes" id="UP001521785"/>
    </source>
</evidence>
<name>A0ABR3S7N0_9PLEO</name>
<feature type="transmembrane region" description="Helical" evidence="7">
    <location>
        <begin position="103"/>
        <end position="125"/>
    </location>
</feature>
<keyword evidence="2 7" id="KW-0812">Transmembrane</keyword>
<keyword evidence="4 7" id="KW-0472">Membrane</keyword>
<comment type="caution">
    <text evidence="9">The sequence shown here is derived from an EMBL/GenBank/DDBJ whole genome shotgun (WGS) entry which is preliminary data.</text>
</comment>
<feature type="compositionally biased region" description="Polar residues" evidence="6">
    <location>
        <begin position="289"/>
        <end position="304"/>
    </location>
</feature>
<keyword evidence="10" id="KW-1185">Reference proteome</keyword>
<dbReference type="Proteomes" id="UP001521785">
    <property type="component" value="Unassembled WGS sequence"/>
</dbReference>
<feature type="domain" description="Rhodopsin" evidence="8">
    <location>
        <begin position="1"/>
        <end position="129"/>
    </location>
</feature>
<gene>
    <name evidence="9" type="ORF">SLS60_000740</name>
</gene>
<proteinExistence type="inferred from homology"/>
<evidence type="ECO:0000313" key="9">
    <source>
        <dbReference type="EMBL" id="KAL1612513.1"/>
    </source>
</evidence>
<dbReference type="PANTHER" id="PTHR33048:SF146">
    <property type="entry name" value="INTEGRAL MEMBRANE PROTEIN"/>
    <property type="match status" value="1"/>
</dbReference>
<evidence type="ECO:0000256" key="5">
    <source>
        <dbReference type="ARBA" id="ARBA00038359"/>
    </source>
</evidence>
<evidence type="ECO:0000256" key="2">
    <source>
        <dbReference type="ARBA" id="ARBA00022692"/>
    </source>
</evidence>
<accession>A0ABR3S7N0</accession>
<feature type="transmembrane region" description="Helical" evidence="7">
    <location>
        <begin position="20"/>
        <end position="47"/>
    </location>
</feature>
<feature type="compositionally biased region" description="Low complexity" evidence="6">
    <location>
        <begin position="247"/>
        <end position="262"/>
    </location>
</feature>
<feature type="compositionally biased region" description="Polar residues" evidence="6">
    <location>
        <begin position="263"/>
        <end position="279"/>
    </location>
</feature>
<comment type="similarity">
    <text evidence="5">Belongs to the SAT4 family.</text>
</comment>
<organism evidence="9 10">
    <name type="scientific">Paraconiothyrium brasiliense</name>
    <dbReference type="NCBI Taxonomy" id="300254"/>
    <lineage>
        <taxon>Eukaryota</taxon>
        <taxon>Fungi</taxon>
        <taxon>Dikarya</taxon>
        <taxon>Ascomycota</taxon>
        <taxon>Pezizomycotina</taxon>
        <taxon>Dothideomycetes</taxon>
        <taxon>Pleosporomycetidae</taxon>
        <taxon>Pleosporales</taxon>
        <taxon>Massarineae</taxon>
        <taxon>Didymosphaeriaceae</taxon>
        <taxon>Paraconiothyrium</taxon>
    </lineage>
</organism>
<keyword evidence="3 7" id="KW-1133">Transmembrane helix</keyword>
<evidence type="ECO:0000256" key="6">
    <source>
        <dbReference type="SAM" id="MobiDB-lite"/>
    </source>
</evidence>
<feature type="region of interest" description="Disordered" evidence="6">
    <location>
        <begin position="241"/>
        <end position="307"/>
    </location>
</feature>
<evidence type="ECO:0000256" key="7">
    <source>
        <dbReference type="SAM" id="Phobius"/>
    </source>
</evidence>
<reference evidence="9 10" key="1">
    <citation type="submission" date="2024-02" db="EMBL/GenBank/DDBJ databases">
        <title>De novo assembly and annotation of 12 fungi associated with fruit tree decline syndrome in Ontario, Canada.</title>
        <authorList>
            <person name="Sulman M."/>
            <person name="Ellouze W."/>
            <person name="Ilyukhin E."/>
        </authorList>
    </citation>
    <scope>NUCLEOTIDE SEQUENCE [LARGE SCALE GENOMIC DNA]</scope>
    <source>
        <strain evidence="9 10">M42-189</strain>
    </source>
</reference>
<evidence type="ECO:0000256" key="4">
    <source>
        <dbReference type="ARBA" id="ARBA00023136"/>
    </source>
</evidence>
<feature type="region of interest" description="Disordered" evidence="6">
    <location>
        <begin position="175"/>
        <end position="216"/>
    </location>
</feature>
<dbReference type="EMBL" id="JAKJXO020000001">
    <property type="protein sequence ID" value="KAL1612513.1"/>
    <property type="molecule type" value="Genomic_DNA"/>
</dbReference>
<evidence type="ECO:0000259" key="8">
    <source>
        <dbReference type="Pfam" id="PF20684"/>
    </source>
</evidence>
<dbReference type="Pfam" id="PF20684">
    <property type="entry name" value="Fung_rhodopsin"/>
    <property type="match status" value="1"/>
</dbReference>
<evidence type="ECO:0000256" key="3">
    <source>
        <dbReference type="ARBA" id="ARBA00022989"/>
    </source>
</evidence>
<protein>
    <recommendedName>
        <fullName evidence="8">Rhodopsin domain-containing protein</fullName>
    </recommendedName>
</protein>